<keyword evidence="1" id="KW-0863">Zinc-finger</keyword>
<proteinExistence type="predicted"/>
<keyword evidence="1" id="KW-0862">Zinc</keyword>
<dbReference type="AlphaFoldDB" id="A0A8R2M6I7"/>
<evidence type="ECO:0000313" key="5">
    <source>
        <dbReference type="Proteomes" id="UP000005204"/>
    </source>
</evidence>
<feature type="region of interest" description="Disordered" evidence="2">
    <location>
        <begin position="414"/>
        <end position="447"/>
    </location>
</feature>
<evidence type="ECO:0000313" key="4">
    <source>
        <dbReference type="EnsemblMetazoa" id="XP_037874654.1"/>
    </source>
</evidence>
<evidence type="ECO:0000256" key="1">
    <source>
        <dbReference type="PROSITE-ProRule" id="PRU00047"/>
    </source>
</evidence>
<feature type="region of interest" description="Disordered" evidence="2">
    <location>
        <begin position="1"/>
        <end position="98"/>
    </location>
</feature>
<reference evidence="5" key="1">
    <citation type="journal article" date="2008" name="Insect Biochem. Mol. Biol.">
        <title>The genome of a lepidopteran model insect, the silkworm Bombyx mori.</title>
        <authorList>
            <consortium name="International Silkworm Genome Consortium"/>
        </authorList>
    </citation>
    <scope>NUCLEOTIDE SEQUENCE [LARGE SCALE GENOMIC DNA]</scope>
    <source>
        <strain evidence="5">p50T</strain>
    </source>
</reference>
<keyword evidence="1" id="KW-0479">Metal-binding</keyword>
<dbReference type="PROSITE" id="PS50158">
    <property type="entry name" value="ZF_CCHC"/>
    <property type="match status" value="1"/>
</dbReference>
<feature type="compositionally biased region" description="Polar residues" evidence="2">
    <location>
        <begin position="21"/>
        <end position="36"/>
    </location>
</feature>
<dbReference type="Proteomes" id="UP000005204">
    <property type="component" value="Unassembled WGS sequence"/>
</dbReference>
<accession>A0A8R2M6I7</accession>
<feature type="compositionally biased region" description="Polar residues" evidence="2">
    <location>
        <begin position="68"/>
        <end position="77"/>
    </location>
</feature>
<evidence type="ECO:0000259" key="3">
    <source>
        <dbReference type="PROSITE" id="PS50158"/>
    </source>
</evidence>
<name>A0A8R2M6I7_BOMMO</name>
<evidence type="ECO:0000256" key="2">
    <source>
        <dbReference type="SAM" id="MobiDB-lite"/>
    </source>
</evidence>
<feature type="compositionally biased region" description="Basic residues" evidence="2">
    <location>
        <begin position="37"/>
        <end position="58"/>
    </location>
</feature>
<dbReference type="GO" id="GO:0003676">
    <property type="term" value="F:nucleic acid binding"/>
    <property type="evidence" value="ECO:0007669"/>
    <property type="project" value="InterPro"/>
</dbReference>
<organism evidence="4 5">
    <name type="scientific">Bombyx mori</name>
    <name type="common">Silk moth</name>
    <dbReference type="NCBI Taxonomy" id="7091"/>
    <lineage>
        <taxon>Eukaryota</taxon>
        <taxon>Metazoa</taxon>
        <taxon>Ecdysozoa</taxon>
        <taxon>Arthropoda</taxon>
        <taxon>Hexapoda</taxon>
        <taxon>Insecta</taxon>
        <taxon>Pterygota</taxon>
        <taxon>Neoptera</taxon>
        <taxon>Endopterygota</taxon>
        <taxon>Lepidoptera</taxon>
        <taxon>Glossata</taxon>
        <taxon>Ditrysia</taxon>
        <taxon>Bombycoidea</taxon>
        <taxon>Bombycidae</taxon>
        <taxon>Bombycinae</taxon>
        <taxon>Bombyx</taxon>
    </lineage>
</organism>
<dbReference type="GO" id="GO:0008270">
    <property type="term" value="F:zinc ion binding"/>
    <property type="evidence" value="ECO:0007669"/>
    <property type="project" value="UniProtKB-KW"/>
</dbReference>
<protein>
    <recommendedName>
        <fullName evidence="3">CCHC-type domain-containing protein</fullName>
    </recommendedName>
</protein>
<dbReference type="EnsemblMetazoa" id="XM_038018726.1">
    <property type="protein sequence ID" value="XP_037874654.1"/>
    <property type="gene ID" value="LOC101740772"/>
</dbReference>
<feature type="compositionally biased region" description="Low complexity" evidence="2">
    <location>
        <begin position="83"/>
        <end position="93"/>
    </location>
</feature>
<feature type="compositionally biased region" description="Basic and acidic residues" evidence="2">
    <location>
        <begin position="420"/>
        <end position="431"/>
    </location>
</feature>
<dbReference type="InterPro" id="IPR001878">
    <property type="entry name" value="Znf_CCHC"/>
</dbReference>
<sequence length="512" mass="56586">MNEPEDPGGSPPAVAHHVTISYDSSMDTDGSNSTSILRRKRNTPKTCRHCNKKRKRNNKNLDHGTDCSCESNVTESVPHNIPSSPSSHTVSDSNAAVTPNSDNVNRLYLPSDAAPFVVHISKIISSPNDNVSLHPVIFGRFLKHNSFQNIVNGSLKKIGRNRLSIAFNNHSDANNFIQNSILPANKYKALIPTFNITRMGIVRGIPIDLSPEQIIENVSVPIGCGRILKIRRLKVKKTIDGNTVFNDTETVVITFDGQILPTRIYMCYTALPVDLYIYPTIQCYNCCRYGHIKSQCRSKPRCFKCGQEHSGDSCTVDDDLIQCLHCSSISHTAISKSCPEHARQRSIKESMAKSSISYAESAKLHPPINRSYSSVVSSPSTLKKNLIDSSYNLPNQSSPLTSYKKTVFIKPKSPSNRVTKGYDRKSHESLIRDYNPPEPSNGCALDPEKNTQSIADIITLLIKLLSQFNNFTSSSSSSPSNVAPIFDILNSIINNHGQGGSLELPQRCQQKT</sequence>
<keyword evidence="5" id="KW-1185">Reference proteome</keyword>
<dbReference type="SMART" id="SM00343">
    <property type="entry name" value="ZnF_C2HC"/>
    <property type="match status" value="3"/>
</dbReference>
<feature type="domain" description="CCHC-type" evidence="3">
    <location>
        <begin position="283"/>
        <end position="298"/>
    </location>
</feature>
<reference evidence="4" key="2">
    <citation type="submission" date="2022-06" db="UniProtKB">
        <authorList>
            <consortium name="EnsemblMetazoa"/>
        </authorList>
    </citation>
    <scope>IDENTIFICATION</scope>
    <source>
        <strain evidence="4">p50T (Dazao)</strain>
    </source>
</reference>